<proteinExistence type="predicted"/>
<dbReference type="EMBL" id="JRNI01000037">
    <property type="protein sequence ID" value="KGF29605.1"/>
    <property type="molecule type" value="Genomic_DNA"/>
</dbReference>
<evidence type="ECO:0000256" key="3">
    <source>
        <dbReference type="ARBA" id="ARBA00023237"/>
    </source>
</evidence>
<evidence type="ECO:0000256" key="4">
    <source>
        <dbReference type="PROSITE-ProRule" id="PRU00473"/>
    </source>
</evidence>
<protein>
    <recommendedName>
        <fullName evidence="6">OmpA-like domain-containing protein</fullName>
    </recommendedName>
</protein>
<reference evidence="7 8" key="1">
    <citation type="submission" date="2014-07" db="EMBL/GenBank/DDBJ databases">
        <authorList>
            <person name="McCorrison J."/>
            <person name="Sanka R."/>
            <person name="Torralba M."/>
            <person name="Gillis M."/>
            <person name="Haft D.H."/>
            <person name="Methe B."/>
            <person name="Sutton G."/>
            <person name="Nelson K.E."/>
        </authorList>
    </citation>
    <scope>NUCLEOTIDE SEQUENCE [LARGE SCALE GENOMIC DNA]</scope>
    <source>
        <strain evidence="7 8">DNF00040</strain>
    </source>
</reference>
<dbReference type="InterPro" id="IPR036737">
    <property type="entry name" value="OmpA-like_sf"/>
</dbReference>
<dbReference type="Gene3D" id="3.30.1330.60">
    <property type="entry name" value="OmpA-like domain"/>
    <property type="match status" value="1"/>
</dbReference>
<dbReference type="SUPFAM" id="SSF103088">
    <property type="entry name" value="OmpA-like"/>
    <property type="match status" value="1"/>
</dbReference>
<evidence type="ECO:0000256" key="2">
    <source>
        <dbReference type="ARBA" id="ARBA00023136"/>
    </source>
</evidence>
<dbReference type="PANTHER" id="PTHR30329:SF21">
    <property type="entry name" value="LIPOPROTEIN YIAD-RELATED"/>
    <property type="match status" value="1"/>
</dbReference>
<keyword evidence="3" id="KW-0998">Cell outer membrane</keyword>
<dbReference type="Proteomes" id="UP000029629">
    <property type="component" value="Unassembled WGS sequence"/>
</dbReference>
<sequence>MHSTSPYSPLVKLSKAGVIISTLLLSACTATMDSSSQGGKGSFRVEPDGRPATGSPVTWVAGNWQELTKTINTANTTNLAIEVNQVHDGSLRVLIPAADVFVGNTVRINRKSHAFLNRIVEVMNARQELRVRIVGHTDSSGDDLQNQILSLNRSSSVANYMIKKGLRSSRIELEGRGSVDPLVSNDSRENRLINRRIELYLYRLK</sequence>
<dbReference type="PROSITE" id="PS51123">
    <property type="entry name" value="OMPA_2"/>
    <property type="match status" value="1"/>
</dbReference>
<dbReference type="CDD" id="cd07185">
    <property type="entry name" value="OmpA_C-like"/>
    <property type="match status" value="1"/>
</dbReference>
<dbReference type="AlphaFoldDB" id="A0A095Z4E7"/>
<gene>
    <name evidence="7" type="ORF">HMPREF2130_08715</name>
</gene>
<dbReference type="InterPro" id="IPR006664">
    <property type="entry name" value="OMP_bac"/>
</dbReference>
<dbReference type="InterPro" id="IPR050330">
    <property type="entry name" value="Bact_OuterMem_StrucFunc"/>
</dbReference>
<organism evidence="7 8">
    <name type="scientific">Oligella urethralis DNF00040</name>
    <dbReference type="NCBI Taxonomy" id="1401065"/>
    <lineage>
        <taxon>Bacteria</taxon>
        <taxon>Pseudomonadati</taxon>
        <taxon>Pseudomonadota</taxon>
        <taxon>Betaproteobacteria</taxon>
        <taxon>Burkholderiales</taxon>
        <taxon>Alcaligenaceae</taxon>
        <taxon>Oligella</taxon>
    </lineage>
</organism>
<dbReference type="GO" id="GO:0009279">
    <property type="term" value="C:cell outer membrane"/>
    <property type="evidence" value="ECO:0007669"/>
    <property type="project" value="UniProtKB-SubCell"/>
</dbReference>
<keyword evidence="2 4" id="KW-0472">Membrane</keyword>
<dbReference type="PRINTS" id="PR01021">
    <property type="entry name" value="OMPADOMAIN"/>
</dbReference>
<dbReference type="OrthoDB" id="9782229at2"/>
<feature type="region of interest" description="Disordered" evidence="5">
    <location>
        <begin position="32"/>
        <end position="52"/>
    </location>
</feature>
<dbReference type="GeneID" id="93427769"/>
<dbReference type="Pfam" id="PF00691">
    <property type="entry name" value="OmpA"/>
    <property type="match status" value="1"/>
</dbReference>
<evidence type="ECO:0000313" key="8">
    <source>
        <dbReference type="Proteomes" id="UP000029629"/>
    </source>
</evidence>
<comment type="subcellular location">
    <subcellularLocation>
        <location evidence="1">Cell outer membrane</location>
    </subcellularLocation>
</comment>
<dbReference type="eggNOG" id="COG2885">
    <property type="taxonomic scope" value="Bacteria"/>
</dbReference>
<name>A0A095Z4E7_9BURK</name>
<feature type="domain" description="OmpA-like" evidence="6">
    <location>
        <begin position="88"/>
        <end position="205"/>
    </location>
</feature>
<keyword evidence="8" id="KW-1185">Reference proteome</keyword>
<evidence type="ECO:0000256" key="1">
    <source>
        <dbReference type="ARBA" id="ARBA00004442"/>
    </source>
</evidence>
<evidence type="ECO:0000256" key="5">
    <source>
        <dbReference type="SAM" id="MobiDB-lite"/>
    </source>
</evidence>
<comment type="caution">
    <text evidence="7">The sequence shown here is derived from an EMBL/GenBank/DDBJ whole genome shotgun (WGS) entry which is preliminary data.</text>
</comment>
<evidence type="ECO:0000259" key="6">
    <source>
        <dbReference type="PROSITE" id="PS51123"/>
    </source>
</evidence>
<dbReference type="PANTHER" id="PTHR30329">
    <property type="entry name" value="STATOR ELEMENT OF FLAGELLAR MOTOR COMPLEX"/>
    <property type="match status" value="1"/>
</dbReference>
<accession>A0A095Z4E7</accession>
<dbReference type="InterPro" id="IPR006665">
    <property type="entry name" value="OmpA-like"/>
</dbReference>
<evidence type="ECO:0000313" key="7">
    <source>
        <dbReference type="EMBL" id="KGF29605.1"/>
    </source>
</evidence>
<dbReference type="RefSeq" id="WP_018026144.1">
    <property type="nucleotide sequence ID" value="NZ_JRNI01000037.1"/>
</dbReference>